<evidence type="ECO:0000256" key="7">
    <source>
        <dbReference type="ARBA" id="ARBA00023033"/>
    </source>
</evidence>
<organism evidence="10 11">
    <name type="scientific">Crucibulum laeve</name>
    <dbReference type="NCBI Taxonomy" id="68775"/>
    <lineage>
        <taxon>Eukaryota</taxon>
        <taxon>Fungi</taxon>
        <taxon>Dikarya</taxon>
        <taxon>Basidiomycota</taxon>
        <taxon>Agaricomycotina</taxon>
        <taxon>Agaricomycetes</taxon>
        <taxon>Agaricomycetidae</taxon>
        <taxon>Agaricales</taxon>
        <taxon>Agaricineae</taxon>
        <taxon>Nidulariaceae</taxon>
        <taxon>Crucibulum</taxon>
    </lineage>
</organism>
<comment type="cofactor">
    <cofactor evidence="1 8">
        <name>heme</name>
        <dbReference type="ChEBI" id="CHEBI:30413"/>
    </cofactor>
</comment>
<proteinExistence type="inferred from homology"/>
<feature type="transmembrane region" description="Helical" evidence="9">
    <location>
        <begin position="58"/>
        <end position="81"/>
    </location>
</feature>
<evidence type="ECO:0000256" key="5">
    <source>
        <dbReference type="ARBA" id="ARBA00023002"/>
    </source>
</evidence>
<feature type="transmembrane region" description="Helical" evidence="9">
    <location>
        <begin position="33"/>
        <end position="51"/>
    </location>
</feature>
<keyword evidence="6 8" id="KW-0408">Iron</keyword>
<sequence>MHFIISSAALSVPFALSSHYVFNRHEPRPLHFILIALGFVFLAPIVLNPLYQDTSIPYSLIQSFVCLSIYLTTLSSSMIAYRLSPWHPLSQYPGPKLAAITKWWMIYFILFRGGRHRILQELHSKYGDSVRVGPNELSINTAAAVNPIYLNLHRASYYRGVPTSSDTLITITDRKEHTQRRRAWNKSLSRTEMPKFALMANTRIEQLLGIFSGGVASKAVDLHQWMSLLLMDMIGDMAFSGGFETMKAGKDIDGWMHMLDIGAAIVAVLGQIPWSREIAALLPQKGPIETFHSFANKKIEESTTRQLTYGIKSDILSVILNDHHDGGYRLSDDEAAADASLLIASSLETTSQAITTIFRHLAADKIVLARLQAELDEVVGAEVDELDYATLEKLQYLDACVQESLRIIPPAPAGPPRTTGEKGAIILERYVPPNTTVYVPTWALQRDADNFRDPEAFIPERWLPGSTISPHNTDAFIPFSAGFGACVGKQLALQNIKLVVAHIVRRFSVEFPNGFSAIRFDDSYKERSLWVHDPLLVKLTPREI</sequence>
<keyword evidence="9" id="KW-1133">Transmembrane helix</keyword>
<dbReference type="GO" id="GO:0005506">
    <property type="term" value="F:iron ion binding"/>
    <property type="evidence" value="ECO:0007669"/>
    <property type="project" value="InterPro"/>
</dbReference>
<dbReference type="PANTHER" id="PTHR24305">
    <property type="entry name" value="CYTOCHROME P450"/>
    <property type="match status" value="1"/>
</dbReference>
<keyword evidence="5" id="KW-0560">Oxidoreductase</keyword>
<dbReference type="GO" id="GO:0016705">
    <property type="term" value="F:oxidoreductase activity, acting on paired donors, with incorporation or reduction of molecular oxygen"/>
    <property type="evidence" value="ECO:0007669"/>
    <property type="project" value="InterPro"/>
</dbReference>
<evidence type="ECO:0000256" key="9">
    <source>
        <dbReference type="SAM" id="Phobius"/>
    </source>
</evidence>
<dbReference type="GO" id="GO:0020037">
    <property type="term" value="F:heme binding"/>
    <property type="evidence" value="ECO:0007669"/>
    <property type="project" value="InterPro"/>
</dbReference>
<evidence type="ECO:0000256" key="3">
    <source>
        <dbReference type="ARBA" id="ARBA00010617"/>
    </source>
</evidence>
<dbReference type="InterPro" id="IPR050121">
    <property type="entry name" value="Cytochrome_P450_monoxygenase"/>
</dbReference>
<evidence type="ECO:0000313" key="10">
    <source>
        <dbReference type="EMBL" id="TFK34044.1"/>
    </source>
</evidence>
<dbReference type="SUPFAM" id="SSF48264">
    <property type="entry name" value="Cytochrome P450"/>
    <property type="match status" value="1"/>
</dbReference>
<evidence type="ECO:0000313" key="11">
    <source>
        <dbReference type="Proteomes" id="UP000308652"/>
    </source>
</evidence>
<dbReference type="GO" id="GO:0004497">
    <property type="term" value="F:monooxygenase activity"/>
    <property type="evidence" value="ECO:0007669"/>
    <property type="project" value="UniProtKB-KW"/>
</dbReference>
<protein>
    <submittedName>
        <fullName evidence="10">Cytochrome P450</fullName>
    </submittedName>
</protein>
<evidence type="ECO:0000256" key="6">
    <source>
        <dbReference type="ARBA" id="ARBA00023004"/>
    </source>
</evidence>
<reference evidence="10 11" key="1">
    <citation type="journal article" date="2019" name="Nat. Ecol. Evol.">
        <title>Megaphylogeny resolves global patterns of mushroom evolution.</title>
        <authorList>
            <person name="Varga T."/>
            <person name="Krizsan K."/>
            <person name="Foldi C."/>
            <person name="Dima B."/>
            <person name="Sanchez-Garcia M."/>
            <person name="Sanchez-Ramirez S."/>
            <person name="Szollosi G.J."/>
            <person name="Szarkandi J.G."/>
            <person name="Papp V."/>
            <person name="Albert L."/>
            <person name="Andreopoulos W."/>
            <person name="Angelini C."/>
            <person name="Antonin V."/>
            <person name="Barry K.W."/>
            <person name="Bougher N.L."/>
            <person name="Buchanan P."/>
            <person name="Buyck B."/>
            <person name="Bense V."/>
            <person name="Catcheside P."/>
            <person name="Chovatia M."/>
            <person name="Cooper J."/>
            <person name="Damon W."/>
            <person name="Desjardin D."/>
            <person name="Finy P."/>
            <person name="Geml J."/>
            <person name="Haridas S."/>
            <person name="Hughes K."/>
            <person name="Justo A."/>
            <person name="Karasinski D."/>
            <person name="Kautmanova I."/>
            <person name="Kiss B."/>
            <person name="Kocsube S."/>
            <person name="Kotiranta H."/>
            <person name="LaButti K.M."/>
            <person name="Lechner B.E."/>
            <person name="Liimatainen K."/>
            <person name="Lipzen A."/>
            <person name="Lukacs Z."/>
            <person name="Mihaltcheva S."/>
            <person name="Morgado L.N."/>
            <person name="Niskanen T."/>
            <person name="Noordeloos M.E."/>
            <person name="Ohm R.A."/>
            <person name="Ortiz-Santana B."/>
            <person name="Ovrebo C."/>
            <person name="Racz N."/>
            <person name="Riley R."/>
            <person name="Savchenko A."/>
            <person name="Shiryaev A."/>
            <person name="Soop K."/>
            <person name="Spirin V."/>
            <person name="Szebenyi C."/>
            <person name="Tomsovsky M."/>
            <person name="Tulloss R.E."/>
            <person name="Uehling J."/>
            <person name="Grigoriev I.V."/>
            <person name="Vagvolgyi C."/>
            <person name="Papp T."/>
            <person name="Martin F.M."/>
            <person name="Miettinen O."/>
            <person name="Hibbett D.S."/>
            <person name="Nagy L.G."/>
        </authorList>
    </citation>
    <scope>NUCLEOTIDE SEQUENCE [LARGE SCALE GENOMIC DNA]</scope>
    <source>
        <strain evidence="10 11">CBS 166.37</strain>
    </source>
</reference>
<name>A0A5C3LLQ0_9AGAR</name>
<dbReference type="AlphaFoldDB" id="A0A5C3LLQ0"/>
<dbReference type="Gene3D" id="1.10.630.10">
    <property type="entry name" value="Cytochrome P450"/>
    <property type="match status" value="1"/>
</dbReference>
<keyword evidence="9" id="KW-0812">Transmembrane</keyword>
<keyword evidence="11" id="KW-1185">Reference proteome</keyword>
<dbReference type="PRINTS" id="PR00463">
    <property type="entry name" value="EP450I"/>
</dbReference>
<keyword evidence="4 8" id="KW-0479">Metal-binding</keyword>
<dbReference type="InterPro" id="IPR036396">
    <property type="entry name" value="Cyt_P450_sf"/>
</dbReference>
<dbReference type="STRING" id="68775.A0A5C3LLQ0"/>
<comment type="similarity">
    <text evidence="3">Belongs to the cytochrome P450 family.</text>
</comment>
<keyword evidence="7" id="KW-0503">Monooxygenase</keyword>
<keyword evidence="9" id="KW-0472">Membrane</keyword>
<gene>
    <name evidence="10" type="ORF">BDQ12DRAFT_636860</name>
</gene>
<dbReference type="PRINTS" id="PR00385">
    <property type="entry name" value="P450"/>
</dbReference>
<evidence type="ECO:0000256" key="8">
    <source>
        <dbReference type="PIRSR" id="PIRSR602401-1"/>
    </source>
</evidence>
<dbReference type="EMBL" id="ML213637">
    <property type="protein sequence ID" value="TFK34044.1"/>
    <property type="molecule type" value="Genomic_DNA"/>
</dbReference>
<evidence type="ECO:0000256" key="4">
    <source>
        <dbReference type="ARBA" id="ARBA00022723"/>
    </source>
</evidence>
<dbReference type="InterPro" id="IPR002401">
    <property type="entry name" value="Cyt_P450_E_grp-I"/>
</dbReference>
<comment type="pathway">
    <text evidence="2">Secondary metabolite biosynthesis.</text>
</comment>
<evidence type="ECO:0000256" key="2">
    <source>
        <dbReference type="ARBA" id="ARBA00005179"/>
    </source>
</evidence>
<dbReference type="Pfam" id="PF00067">
    <property type="entry name" value="p450"/>
    <property type="match status" value="1"/>
</dbReference>
<feature type="binding site" description="axial binding residue" evidence="8">
    <location>
        <position position="486"/>
    </location>
    <ligand>
        <name>heme</name>
        <dbReference type="ChEBI" id="CHEBI:30413"/>
    </ligand>
    <ligandPart>
        <name>Fe</name>
        <dbReference type="ChEBI" id="CHEBI:18248"/>
    </ligandPart>
</feature>
<accession>A0A5C3LLQ0</accession>
<evidence type="ECO:0000256" key="1">
    <source>
        <dbReference type="ARBA" id="ARBA00001971"/>
    </source>
</evidence>
<keyword evidence="8" id="KW-0349">Heme</keyword>
<dbReference type="Proteomes" id="UP000308652">
    <property type="component" value="Unassembled WGS sequence"/>
</dbReference>
<dbReference type="OrthoDB" id="6692864at2759"/>
<dbReference type="PANTHER" id="PTHR24305:SF187">
    <property type="entry name" value="P450, PUTATIVE (EUROFUNG)-RELATED"/>
    <property type="match status" value="1"/>
</dbReference>
<dbReference type="InterPro" id="IPR001128">
    <property type="entry name" value="Cyt_P450"/>
</dbReference>